<dbReference type="GO" id="GO:0016491">
    <property type="term" value="F:oxidoreductase activity"/>
    <property type="evidence" value="ECO:0007669"/>
    <property type="project" value="UniProtKB-KW"/>
</dbReference>
<name>A0A645A115_9ZZZZ</name>
<keyword evidence="2" id="KW-0560">Oxidoreductase</keyword>
<dbReference type="PANTHER" id="PTHR12126">
    <property type="entry name" value="NADH-UBIQUINONE OXIDOREDUCTASE 39 KDA SUBUNIT-RELATED"/>
    <property type="match status" value="1"/>
</dbReference>
<dbReference type="AlphaFoldDB" id="A0A645A115"/>
<evidence type="ECO:0000259" key="1">
    <source>
        <dbReference type="Pfam" id="PF13460"/>
    </source>
</evidence>
<dbReference type="Pfam" id="PF13460">
    <property type="entry name" value="NAD_binding_10"/>
    <property type="match status" value="1"/>
</dbReference>
<dbReference type="Gene3D" id="3.40.50.720">
    <property type="entry name" value="NAD(P)-binding Rossmann-like Domain"/>
    <property type="match status" value="1"/>
</dbReference>
<proteinExistence type="predicted"/>
<dbReference type="PANTHER" id="PTHR12126:SF11">
    <property type="entry name" value="NADH DEHYDROGENASE [UBIQUINONE] 1 ALPHA SUBCOMPLEX SUBUNIT 9, MITOCHONDRIAL"/>
    <property type="match status" value="1"/>
</dbReference>
<feature type="domain" description="NAD(P)-binding" evidence="1">
    <location>
        <begin position="6"/>
        <end position="139"/>
    </location>
</feature>
<evidence type="ECO:0000313" key="2">
    <source>
        <dbReference type="EMBL" id="MPM45921.1"/>
    </source>
</evidence>
<dbReference type="GO" id="GO:0044877">
    <property type="term" value="F:protein-containing complex binding"/>
    <property type="evidence" value="ECO:0007669"/>
    <property type="project" value="TreeGrafter"/>
</dbReference>
<accession>A0A645A115</accession>
<dbReference type="InterPro" id="IPR051207">
    <property type="entry name" value="ComplexI_NDUFA9_subunit"/>
</dbReference>
<protein>
    <submittedName>
        <fullName evidence="2">2-alkyl-3-oxoalkanoate reductase</fullName>
        <ecNumber evidence="2">1.1.1.412</ecNumber>
    </submittedName>
</protein>
<reference evidence="2" key="1">
    <citation type="submission" date="2019-08" db="EMBL/GenBank/DDBJ databases">
        <authorList>
            <person name="Kucharzyk K."/>
            <person name="Murdoch R.W."/>
            <person name="Higgins S."/>
            <person name="Loffler F."/>
        </authorList>
    </citation>
    <scope>NUCLEOTIDE SEQUENCE</scope>
</reference>
<dbReference type="SUPFAM" id="SSF51735">
    <property type="entry name" value="NAD(P)-binding Rossmann-fold domains"/>
    <property type="match status" value="1"/>
</dbReference>
<dbReference type="EC" id="1.1.1.412" evidence="2"/>
<gene>
    <name evidence="2" type="primary">oleD_4</name>
    <name evidence="2" type="ORF">SDC9_92613</name>
</gene>
<sequence length="286" mass="32215">MILLTGSTGFLGEYVLKELVAKGYDVTCFVRKTSNIDTVKKLNVKYVFGELDDYKSICQALNGKEALINIATLGFGHAPNIVNACEEMNIKRAIFVSTTGIFTKLNPSSKAVRLEAERSIKESSLGYTIIRPTMIYGTPRDRNMWRLVKYLKRLSILPILGNGTYLQQPVYVIDLAVAIVKAYETPISIHKAYNISGANPLTYNDLVDITSKVLGKKVMKIHIPMKLSYNLLRLYEMLTSKPILKAEQVLRLNENKDFSHEEAKNDFGYNPLSFEEGIKKESGYLI</sequence>
<organism evidence="2">
    <name type="scientific">bioreactor metagenome</name>
    <dbReference type="NCBI Taxonomy" id="1076179"/>
    <lineage>
        <taxon>unclassified sequences</taxon>
        <taxon>metagenomes</taxon>
        <taxon>ecological metagenomes</taxon>
    </lineage>
</organism>
<dbReference type="InterPro" id="IPR036291">
    <property type="entry name" value="NAD(P)-bd_dom_sf"/>
</dbReference>
<comment type="caution">
    <text evidence="2">The sequence shown here is derived from an EMBL/GenBank/DDBJ whole genome shotgun (WGS) entry which is preliminary data.</text>
</comment>
<dbReference type="EMBL" id="VSSQ01011069">
    <property type="protein sequence ID" value="MPM45921.1"/>
    <property type="molecule type" value="Genomic_DNA"/>
</dbReference>
<dbReference type="InterPro" id="IPR016040">
    <property type="entry name" value="NAD(P)-bd_dom"/>
</dbReference>